<protein>
    <submittedName>
        <fullName evidence="2">Uncharacterized protein</fullName>
    </submittedName>
</protein>
<dbReference type="AlphaFoldDB" id="A0AAV7RWD4"/>
<feature type="compositionally biased region" description="Basic residues" evidence="1">
    <location>
        <begin position="10"/>
        <end position="24"/>
    </location>
</feature>
<evidence type="ECO:0000313" key="3">
    <source>
        <dbReference type="Proteomes" id="UP001066276"/>
    </source>
</evidence>
<comment type="caution">
    <text evidence="2">The sequence shown here is derived from an EMBL/GenBank/DDBJ whole genome shotgun (WGS) entry which is preliminary data.</text>
</comment>
<dbReference type="EMBL" id="JANPWB010000009">
    <property type="protein sequence ID" value="KAJ1155936.1"/>
    <property type="molecule type" value="Genomic_DNA"/>
</dbReference>
<reference evidence="2" key="1">
    <citation type="journal article" date="2022" name="bioRxiv">
        <title>Sequencing and chromosome-scale assembly of the giantPleurodeles waltlgenome.</title>
        <authorList>
            <person name="Brown T."/>
            <person name="Elewa A."/>
            <person name="Iarovenko S."/>
            <person name="Subramanian E."/>
            <person name="Araus A.J."/>
            <person name="Petzold A."/>
            <person name="Susuki M."/>
            <person name="Suzuki K.-i.T."/>
            <person name="Hayashi T."/>
            <person name="Toyoda A."/>
            <person name="Oliveira C."/>
            <person name="Osipova E."/>
            <person name="Leigh N.D."/>
            <person name="Simon A."/>
            <person name="Yun M.H."/>
        </authorList>
    </citation>
    <scope>NUCLEOTIDE SEQUENCE</scope>
    <source>
        <strain evidence="2">20211129_DDA</strain>
        <tissue evidence="2">Liver</tissue>
    </source>
</reference>
<keyword evidence="3" id="KW-1185">Reference proteome</keyword>
<name>A0AAV7RWD4_PLEWA</name>
<proteinExistence type="predicted"/>
<feature type="region of interest" description="Disordered" evidence="1">
    <location>
        <begin position="1"/>
        <end position="89"/>
    </location>
</feature>
<evidence type="ECO:0000256" key="1">
    <source>
        <dbReference type="SAM" id="MobiDB-lite"/>
    </source>
</evidence>
<sequence>MMAAYEPISVRRRAVRQGRRRWGRTRGPPNTAGIRKVVRDGGRPALAARGRALPKDTERSEEDETEARSRISSHGLKCRDTLTRRGASS</sequence>
<dbReference type="Proteomes" id="UP001066276">
    <property type="component" value="Chromosome 5"/>
</dbReference>
<evidence type="ECO:0000313" key="2">
    <source>
        <dbReference type="EMBL" id="KAJ1155936.1"/>
    </source>
</evidence>
<accession>A0AAV7RWD4</accession>
<gene>
    <name evidence="2" type="ORF">NDU88_008661</name>
</gene>
<organism evidence="2 3">
    <name type="scientific">Pleurodeles waltl</name>
    <name type="common">Iberian ribbed newt</name>
    <dbReference type="NCBI Taxonomy" id="8319"/>
    <lineage>
        <taxon>Eukaryota</taxon>
        <taxon>Metazoa</taxon>
        <taxon>Chordata</taxon>
        <taxon>Craniata</taxon>
        <taxon>Vertebrata</taxon>
        <taxon>Euteleostomi</taxon>
        <taxon>Amphibia</taxon>
        <taxon>Batrachia</taxon>
        <taxon>Caudata</taxon>
        <taxon>Salamandroidea</taxon>
        <taxon>Salamandridae</taxon>
        <taxon>Pleurodelinae</taxon>
        <taxon>Pleurodeles</taxon>
    </lineage>
</organism>